<evidence type="ECO:0000313" key="2">
    <source>
        <dbReference type="EMBL" id="HIU46350.1"/>
    </source>
</evidence>
<dbReference type="Gene3D" id="3.30.1330.230">
    <property type="match status" value="1"/>
</dbReference>
<accession>A0A9D1LQZ1</accession>
<evidence type="ECO:0000313" key="3">
    <source>
        <dbReference type="Proteomes" id="UP000824123"/>
    </source>
</evidence>
<dbReference type="AlphaFoldDB" id="A0A9D1LQZ1"/>
<dbReference type="PANTHER" id="PTHR37809:SF1">
    <property type="entry name" value="RIBOSOMAL PROTEIN S12 METHYLTHIOTRANSFERASE ACCESSORY FACTOR YCAO"/>
    <property type="match status" value="1"/>
</dbReference>
<comment type="caution">
    <text evidence="2">The sequence shown here is derived from an EMBL/GenBank/DDBJ whole genome shotgun (WGS) entry which is preliminary data.</text>
</comment>
<dbReference type="InterPro" id="IPR003776">
    <property type="entry name" value="YcaO-like_dom"/>
</dbReference>
<protein>
    <submittedName>
        <fullName evidence="2">YcaO-like family protein</fullName>
    </submittedName>
</protein>
<evidence type="ECO:0000259" key="1">
    <source>
        <dbReference type="PROSITE" id="PS51664"/>
    </source>
</evidence>
<dbReference type="EMBL" id="DVNK01000027">
    <property type="protein sequence ID" value="HIU46350.1"/>
    <property type="molecule type" value="Genomic_DNA"/>
</dbReference>
<sequence>MDKIGREKAYKALPPLQTVLNARKMLAECDIFLFEQYYVFPVPGVSCCRIWLGDEDIEPLNIGVNGKGMNARYAQASAYGEMMERLQNGALFPMRQRRYALEKGALLYHYAPDERYLSSREAARECGDVVEAMFHLPKGDAEEFLARMSETDQVPCVPFYSVMDGRIRLLPAELIWRVTGTNGMCAGNTPREAILQGLSEIAERHAICLLYLENTPPPVIPESVFAGTEVLKRLEAVRKNGLDFEIRDCSMGRGLPVIGLRLMRQDGTFAFHLGADPSPVTALERCLTEMFQGNPGDIDRRYHKMTLGTKPAQTAPQAEKTVYWGHFIQSIASGFGAWPECICQEGAAFEGFRHARSLSDETDLDDMVRALAETGASLFIRDNSYLGFPAYQVFIPGMSEVDFIFDAPEYSELLAWTCFAREHRTLLTLPSATSADRKRLADAICRLEDVLLTDPLEPRNWFFSAYSLPQSAQNRSMFEAIVYASAERWLDAERALNRYLSDASSESAPRRLLKAVGELWRMRGEGASESAAHGLLVDRYGAKVADRAARYLEDELSAYPNCADCETCPDSAACPYPKLIARQRFTQEKMARAAIRQQDLGTLFARCL</sequence>
<reference evidence="2" key="2">
    <citation type="journal article" date="2021" name="PeerJ">
        <title>Extensive microbial diversity within the chicken gut microbiome revealed by metagenomics and culture.</title>
        <authorList>
            <person name="Gilroy R."/>
            <person name="Ravi A."/>
            <person name="Getino M."/>
            <person name="Pursley I."/>
            <person name="Horton D.L."/>
            <person name="Alikhan N.F."/>
            <person name="Baker D."/>
            <person name="Gharbi K."/>
            <person name="Hall N."/>
            <person name="Watson M."/>
            <person name="Adriaenssens E.M."/>
            <person name="Foster-Nyarko E."/>
            <person name="Jarju S."/>
            <person name="Secka A."/>
            <person name="Antonio M."/>
            <person name="Oren A."/>
            <person name="Chaudhuri R.R."/>
            <person name="La Ragione R."/>
            <person name="Hildebrand F."/>
            <person name="Pallen M.J."/>
        </authorList>
    </citation>
    <scope>NUCLEOTIDE SEQUENCE</scope>
    <source>
        <strain evidence="2">ChiSxjej2B14-8506</strain>
    </source>
</reference>
<reference evidence="2" key="1">
    <citation type="submission" date="2020-10" db="EMBL/GenBank/DDBJ databases">
        <authorList>
            <person name="Gilroy R."/>
        </authorList>
    </citation>
    <scope>NUCLEOTIDE SEQUENCE</scope>
    <source>
        <strain evidence="2">ChiSxjej2B14-8506</strain>
    </source>
</reference>
<feature type="domain" description="YcaO" evidence="1">
    <location>
        <begin position="66"/>
        <end position="464"/>
    </location>
</feature>
<proteinExistence type="predicted"/>
<dbReference type="PROSITE" id="PS51664">
    <property type="entry name" value="YCAO"/>
    <property type="match status" value="1"/>
</dbReference>
<dbReference type="Proteomes" id="UP000824123">
    <property type="component" value="Unassembled WGS sequence"/>
</dbReference>
<dbReference type="Pfam" id="PF02624">
    <property type="entry name" value="YcaO"/>
    <property type="match status" value="1"/>
</dbReference>
<dbReference type="PANTHER" id="PTHR37809">
    <property type="entry name" value="RIBOSOMAL PROTEIN S12 METHYLTHIOTRANSFERASE ACCESSORY FACTOR YCAO"/>
    <property type="match status" value="1"/>
</dbReference>
<dbReference type="NCBIfam" id="TIGR00702">
    <property type="entry name" value="YcaO-type kinase domain"/>
    <property type="match status" value="1"/>
</dbReference>
<name>A0A9D1LQZ1_9FIRM</name>
<gene>
    <name evidence="2" type="ORF">IAC59_03710</name>
</gene>
<organism evidence="2 3">
    <name type="scientific">Candidatus Fimadaptatus faecigallinarum</name>
    <dbReference type="NCBI Taxonomy" id="2840814"/>
    <lineage>
        <taxon>Bacteria</taxon>
        <taxon>Bacillati</taxon>
        <taxon>Bacillota</taxon>
        <taxon>Clostridia</taxon>
        <taxon>Eubacteriales</taxon>
        <taxon>Candidatus Fimadaptatus</taxon>
    </lineage>
</organism>